<comment type="caution">
    <text evidence="1">The sequence shown here is derived from an EMBL/GenBank/DDBJ whole genome shotgun (WGS) entry which is preliminary data.</text>
</comment>
<dbReference type="AlphaFoldDB" id="A0A150KLA0"/>
<name>A0A150KLA0_9BACI</name>
<accession>A0A150KLA0</accession>
<evidence type="ECO:0000313" key="1">
    <source>
        <dbReference type="EMBL" id="KYC92236.1"/>
    </source>
</evidence>
<evidence type="ECO:0000313" key="2">
    <source>
        <dbReference type="Proteomes" id="UP000075666"/>
    </source>
</evidence>
<reference evidence="1 2" key="1">
    <citation type="submission" date="2016-01" db="EMBL/GenBank/DDBJ databases">
        <title>Genome Sequences of Twelve Sporeforming Bacillus Species Isolated from Foods.</title>
        <authorList>
            <person name="Berendsen E.M."/>
            <person name="Wells-Bennik M.H."/>
            <person name="Krawcyk A.O."/>
            <person name="De Jong A."/>
            <person name="Holsappel S."/>
            <person name="Eijlander R.T."/>
            <person name="Kuipers O.P."/>
        </authorList>
    </citation>
    <scope>NUCLEOTIDE SEQUENCE [LARGE SCALE GENOMIC DNA]</scope>
    <source>
        <strain evidence="1 2">B4102</strain>
    </source>
</reference>
<organism evidence="1 2">
    <name type="scientific">Heyndrickxia sporothermodurans</name>
    <dbReference type="NCBI Taxonomy" id="46224"/>
    <lineage>
        <taxon>Bacteria</taxon>
        <taxon>Bacillati</taxon>
        <taxon>Bacillota</taxon>
        <taxon>Bacilli</taxon>
        <taxon>Bacillales</taxon>
        <taxon>Bacillaceae</taxon>
        <taxon>Heyndrickxia</taxon>
    </lineage>
</organism>
<gene>
    <name evidence="1" type="ORF">B4102_3777</name>
</gene>
<dbReference type="Proteomes" id="UP000075666">
    <property type="component" value="Unassembled WGS sequence"/>
</dbReference>
<proteinExistence type="predicted"/>
<dbReference type="PATRIC" id="fig|46224.3.peg.857"/>
<dbReference type="STRING" id="46224.B4102_3777"/>
<protein>
    <submittedName>
        <fullName evidence="1">Uncharacterized protein</fullName>
    </submittedName>
</protein>
<dbReference type="RefSeq" id="WP_268766487.1">
    <property type="nucleotide sequence ID" value="NZ_LQYN01000116.1"/>
</dbReference>
<sequence length="40" mass="4865">MPTQEATLKKGDWVVIPYRIRYIGLWFNELHQQLPQHLPF</sequence>
<keyword evidence="2" id="KW-1185">Reference proteome</keyword>
<dbReference type="EMBL" id="LQYN01000116">
    <property type="protein sequence ID" value="KYC92236.1"/>
    <property type="molecule type" value="Genomic_DNA"/>
</dbReference>